<feature type="transmembrane region" description="Helical" evidence="9">
    <location>
        <begin position="93"/>
        <end position="118"/>
    </location>
</feature>
<dbReference type="GO" id="GO:0022857">
    <property type="term" value="F:transmembrane transporter activity"/>
    <property type="evidence" value="ECO:0007669"/>
    <property type="project" value="InterPro"/>
</dbReference>
<protein>
    <submittedName>
        <fullName evidence="11">Amino acid ABC transporter permease</fullName>
    </submittedName>
</protein>
<dbReference type="EMBL" id="JABEQN010000005">
    <property type="protein sequence ID" value="MBB2193135.1"/>
    <property type="molecule type" value="Genomic_DNA"/>
</dbReference>
<sequence length="221" mass="24865">MHQIIENYFNAQIIREAFPDVLQGFWVTVRAALSIIILGLGFGLGFALLRCINNRILNALIRFYIEIFRTMPQLVVLIFIYFGLPYAGIRLSAFFSTVVALSAVLAAFSAEIFWTAIVAVPRGQWEAAFALGFRRSQSLFFFILPQALRLALPLVTNRMIAITKGTAFGVAVSLQETLGSAQSVMAIKANPSPLILATFFYLLFFFPLVMFSRYTERHFSR</sequence>
<dbReference type="InterPro" id="IPR043429">
    <property type="entry name" value="ArtM/GltK/GlnP/TcyL/YhdX-like"/>
</dbReference>
<evidence type="ECO:0000256" key="2">
    <source>
        <dbReference type="ARBA" id="ARBA00010072"/>
    </source>
</evidence>
<evidence type="ECO:0000256" key="1">
    <source>
        <dbReference type="ARBA" id="ARBA00004429"/>
    </source>
</evidence>
<dbReference type="EMBL" id="JABEQO010000004">
    <property type="protein sequence ID" value="MBB2163809.1"/>
    <property type="molecule type" value="Genomic_DNA"/>
</dbReference>
<reference evidence="13 14" key="1">
    <citation type="submission" date="2020-04" db="EMBL/GenBank/DDBJ databases">
        <title>Description of novel Gluconacetobacter.</title>
        <authorList>
            <person name="Sombolestani A."/>
        </authorList>
    </citation>
    <scope>NUCLEOTIDE SEQUENCE [LARGE SCALE GENOMIC DNA]</scope>
    <source>
        <strain evidence="12 13">LMG 1728</strain>
        <strain evidence="11 14">LMG 1731</strain>
    </source>
</reference>
<comment type="similarity">
    <text evidence="2">Belongs to the binding-protein-dependent transport system permease family. HisMQ subfamily.</text>
</comment>
<dbReference type="InterPro" id="IPR010065">
    <property type="entry name" value="AA_ABC_transptr_permease_3TM"/>
</dbReference>
<dbReference type="Gene3D" id="1.10.3720.10">
    <property type="entry name" value="MetI-like"/>
    <property type="match status" value="1"/>
</dbReference>
<dbReference type="Proteomes" id="UP000540490">
    <property type="component" value="Unassembled WGS sequence"/>
</dbReference>
<evidence type="ECO:0000256" key="8">
    <source>
        <dbReference type="ARBA" id="ARBA00023136"/>
    </source>
</evidence>
<evidence type="ECO:0000259" key="10">
    <source>
        <dbReference type="PROSITE" id="PS50928"/>
    </source>
</evidence>
<dbReference type="GO" id="GO:0043190">
    <property type="term" value="C:ATP-binding cassette (ABC) transporter complex"/>
    <property type="evidence" value="ECO:0007669"/>
    <property type="project" value="InterPro"/>
</dbReference>
<evidence type="ECO:0000256" key="3">
    <source>
        <dbReference type="ARBA" id="ARBA00022448"/>
    </source>
</evidence>
<feature type="transmembrane region" description="Helical" evidence="9">
    <location>
        <begin position="70"/>
        <end position="87"/>
    </location>
</feature>
<evidence type="ECO:0000313" key="11">
    <source>
        <dbReference type="EMBL" id="MBB2163809.1"/>
    </source>
</evidence>
<evidence type="ECO:0000313" key="14">
    <source>
        <dbReference type="Proteomes" id="UP000561077"/>
    </source>
</evidence>
<proteinExistence type="inferred from homology"/>
<feature type="transmembrane region" description="Helical" evidence="9">
    <location>
        <begin position="194"/>
        <end position="211"/>
    </location>
</feature>
<dbReference type="InterPro" id="IPR035906">
    <property type="entry name" value="MetI-like_sf"/>
</dbReference>
<gene>
    <name evidence="12" type="ORF">HLH25_05660</name>
    <name evidence="11" type="ORF">HLH26_04505</name>
</gene>
<evidence type="ECO:0000256" key="6">
    <source>
        <dbReference type="ARBA" id="ARBA00022970"/>
    </source>
</evidence>
<dbReference type="PROSITE" id="PS50928">
    <property type="entry name" value="ABC_TM1"/>
    <property type="match status" value="1"/>
</dbReference>
<dbReference type="GO" id="GO:0006865">
    <property type="term" value="P:amino acid transport"/>
    <property type="evidence" value="ECO:0007669"/>
    <property type="project" value="UniProtKB-KW"/>
</dbReference>
<dbReference type="CDD" id="cd06261">
    <property type="entry name" value="TM_PBP2"/>
    <property type="match status" value="1"/>
</dbReference>
<keyword evidence="4" id="KW-1003">Cell membrane</keyword>
<keyword evidence="5 9" id="KW-0812">Transmembrane</keyword>
<dbReference type="RefSeq" id="WP_182973154.1">
    <property type="nucleotide sequence ID" value="NZ_JABEQN010000005.1"/>
</dbReference>
<dbReference type="PANTHER" id="PTHR30614">
    <property type="entry name" value="MEMBRANE COMPONENT OF AMINO ACID ABC TRANSPORTER"/>
    <property type="match status" value="1"/>
</dbReference>
<feature type="domain" description="ABC transmembrane type-1" evidence="10">
    <location>
        <begin position="25"/>
        <end position="212"/>
    </location>
</feature>
<organism evidence="11 14">
    <name type="scientific">Gluconacetobacter dulcium</name>
    <dbReference type="NCBI Taxonomy" id="2729096"/>
    <lineage>
        <taxon>Bacteria</taxon>
        <taxon>Pseudomonadati</taxon>
        <taxon>Pseudomonadota</taxon>
        <taxon>Alphaproteobacteria</taxon>
        <taxon>Acetobacterales</taxon>
        <taxon>Acetobacteraceae</taxon>
        <taxon>Gluconacetobacter</taxon>
    </lineage>
</organism>
<keyword evidence="3 9" id="KW-0813">Transport</keyword>
<evidence type="ECO:0000256" key="4">
    <source>
        <dbReference type="ARBA" id="ARBA00022475"/>
    </source>
</evidence>
<keyword evidence="6" id="KW-0029">Amino-acid transport</keyword>
<dbReference type="PANTHER" id="PTHR30614:SF0">
    <property type="entry name" value="L-CYSTINE TRANSPORT SYSTEM PERMEASE PROTEIN TCYL"/>
    <property type="match status" value="1"/>
</dbReference>
<keyword evidence="13" id="KW-1185">Reference proteome</keyword>
<keyword evidence="8 9" id="KW-0472">Membrane</keyword>
<name>A0A7W4IJ17_9PROT</name>
<evidence type="ECO:0000256" key="7">
    <source>
        <dbReference type="ARBA" id="ARBA00022989"/>
    </source>
</evidence>
<evidence type="ECO:0000313" key="12">
    <source>
        <dbReference type="EMBL" id="MBB2193135.1"/>
    </source>
</evidence>
<dbReference type="InterPro" id="IPR000515">
    <property type="entry name" value="MetI-like"/>
</dbReference>
<evidence type="ECO:0000256" key="9">
    <source>
        <dbReference type="RuleBase" id="RU363032"/>
    </source>
</evidence>
<evidence type="ECO:0000256" key="5">
    <source>
        <dbReference type="ARBA" id="ARBA00022692"/>
    </source>
</evidence>
<dbReference type="Pfam" id="PF00528">
    <property type="entry name" value="BPD_transp_1"/>
    <property type="match status" value="1"/>
</dbReference>
<dbReference type="NCBIfam" id="TIGR01726">
    <property type="entry name" value="HEQRo_perm_3TM"/>
    <property type="match status" value="1"/>
</dbReference>
<keyword evidence="7 9" id="KW-1133">Transmembrane helix</keyword>
<dbReference type="Proteomes" id="UP000561077">
    <property type="component" value="Unassembled WGS sequence"/>
</dbReference>
<dbReference type="AlphaFoldDB" id="A0A7W4IJ17"/>
<accession>A0A7W4IJ17</accession>
<evidence type="ECO:0000313" key="13">
    <source>
        <dbReference type="Proteomes" id="UP000540490"/>
    </source>
</evidence>
<dbReference type="SUPFAM" id="SSF161098">
    <property type="entry name" value="MetI-like"/>
    <property type="match status" value="1"/>
</dbReference>
<comment type="subcellular location">
    <subcellularLocation>
        <location evidence="1">Cell inner membrane</location>
        <topology evidence="1">Multi-pass membrane protein</topology>
    </subcellularLocation>
    <subcellularLocation>
        <location evidence="9">Cell membrane</location>
        <topology evidence="9">Multi-pass membrane protein</topology>
    </subcellularLocation>
</comment>
<feature type="transmembrane region" description="Helical" evidence="9">
    <location>
        <begin position="139"/>
        <end position="156"/>
    </location>
</feature>
<comment type="caution">
    <text evidence="11">The sequence shown here is derived from an EMBL/GenBank/DDBJ whole genome shotgun (WGS) entry which is preliminary data.</text>
</comment>
<feature type="transmembrane region" description="Helical" evidence="9">
    <location>
        <begin position="25"/>
        <end position="49"/>
    </location>
</feature>